<keyword evidence="3" id="KW-0336">GPI-anchor</keyword>
<keyword evidence="6" id="KW-0325">Glycoprotein</keyword>
<keyword evidence="12" id="KW-1185">Reference proteome</keyword>
<dbReference type="PANTHER" id="PTHR34992:SF1">
    <property type="entry name" value="COPPER ACQUISITION FACTOR BIM1-LIKE DOMAIN-CONTAINING PROTEIN"/>
    <property type="match status" value="1"/>
</dbReference>
<keyword evidence="5" id="KW-0472">Membrane</keyword>
<dbReference type="EMBL" id="LAFY01000445">
    <property type="protein sequence ID" value="KJX97901.1"/>
    <property type="molecule type" value="Genomic_DNA"/>
</dbReference>
<feature type="chain" id="PRO_5002468515" description="Copper acquisition factor BIM1-like domain-containing protein" evidence="9">
    <location>
        <begin position="18"/>
        <end position="219"/>
    </location>
</feature>
<reference evidence="11 12" key="1">
    <citation type="submission" date="2015-03" db="EMBL/GenBank/DDBJ databases">
        <title>RNA-seq based gene annotation and comparative genomics of four Zymoseptoria species reveal species-specific pathogenicity related genes and transposable element activity.</title>
        <authorList>
            <person name="Grandaubert J."/>
            <person name="Bhattacharyya A."/>
            <person name="Stukenbrock E.H."/>
        </authorList>
    </citation>
    <scope>NUCLEOTIDE SEQUENCE [LARGE SCALE GENOMIC DNA]</scope>
    <source>
        <strain evidence="11 12">Zb18110</strain>
    </source>
</reference>
<dbReference type="GO" id="GO:0005886">
    <property type="term" value="C:plasma membrane"/>
    <property type="evidence" value="ECO:0007669"/>
    <property type="project" value="UniProtKB-SubCell"/>
</dbReference>
<name>A0A0F4GKH3_9PEZI</name>
<dbReference type="STRING" id="1047168.A0A0F4GKH3"/>
<dbReference type="InterPro" id="IPR046936">
    <property type="entry name" value="BIM1-like"/>
</dbReference>
<evidence type="ECO:0000256" key="8">
    <source>
        <dbReference type="SAM" id="MobiDB-lite"/>
    </source>
</evidence>
<evidence type="ECO:0000256" key="2">
    <source>
        <dbReference type="ARBA" id="ARBA00022475"/>
    </source>
</evidence>
<keyword evidence="4 9" id="KW-0732">Signal</keyword>
<evidence type="ECO:0000313" key="11">
    <source>
        <dbReference type="EMBL" id="KJX97901.1"/>
    </source>
</evidence>
<protein>
    <recommendedName>
        <fullName evidence="10">Copper acquisition factor BIM1-like domain-containing protein</fullName>
    </recommendedName>
</protein>
<dbReference type="InterPro" id="IPR046530">
    <property type="entry name" value="BIM1-like_dom"/>
</dbReference>
<feature type="signal peptide" evidence="9">
    <location>
        <begin position="1"/>
        <end position="17"/>
    </location>
</feature>
<evidence type="ECO:0000256" key="3">
    <source>
        <dbReference type="ARBA" id="ARBA00022622"/>
    </source>
</evidence>
<comment type="subcellular location">
    <subcellularLocation>
        <location evidence="1">Cell membrane</location>
        <topology evidence="1">Lipid-anchor</topology>
        <topology evidence="1">GPI-anchor</topology>
    </subcellularLocation>
</comment>
<proteinExistence type="predicted"/>
<evidence type="ECO:0000256" key="7">
    <source>
        <dbReference type="ARBA" id="ARBA00023288"/>
    </source>
</evidence>
<evidence type="ECO:0000256" key="6">
    <source>
        <dbReference type="ARBA" id="ARBA00023180"/>
    </source>
</evidence>
<evidence type="ECO:0000256" key="4">
    <source>
        <dbReference type="ARBA" id="ARBA00022729"/>
    </source>
</evidence>
<sequence>MPRSILVTLASLSLASAHFMLNSPPSYPMDDDEGEVNGPCAGANITVDDSAPEISVDQFPISIYVGHPTGSFAFFATNSTAEPITWTPLTPEVVNTTGSGDFCLTDISIPKGWAGGQGVLQVVDTSVDGQLYLCAPVKFVSGANTTVGPGCTNATGFTAVASNGAGGKGAGSGSDSSQGSGSGSSNSTGGSEVKRGSAALTSVAGSVAGLGLLAAALAF</sequence>
<dbReference type="PANTHER" id="PTHR34992">
    <property type="entry name" value="HYPHAL ANASTAMOSIS-7 PROTEIN"/>
    <property type="match status" value="1"/>
</dbReference>
<dbReference type="Proteomes" id="UP000033647">
    <property type="component" value="Unassembled WGS sequence"/>
</dbReference>
<dbReference type="GO" id="GO:0098552">
    <property type="term" value="C:side of membrane"/>
    <property type="evidence" value="ECO:0007669"/>
    <property type="project" value="UniProtKB-KW"/>
</dbReference>
<gene>
    <name evidence="11" type="ORF">TI39_contig453g00036</name>
</gene>
<keyword evidence="7" id="KW-0449">Lipoprotein</keyword>
<feature type="domain" description="Copper acquisition factor BIM1-like" evidence="10">
    <location>
        <begin position="16"/>
        <end position="156"/>
    </location>
</feature>
<evidence type="ECO:0000256" key="5">
    <source>
        <dbReference type="ARBA" id="ARBA00023136"/>
    </source>
</evidence>
<dbReference type="OrthoDB" id="2146436at2759"/>
<feature type="region of interest" description="Disordered" evidence="8">
    <location>
        <begin position="168"/>
        <end position="192"/>
    </location>
</feature>
<comment type="caution">
    <text evidence="11">The sequence shown here is derived from an EMBL/GenBank/DDBJ whole genome shotgun (WGS) entry which is preliminary data.</text>
</comment>
<evidence type="ECO:0000256" key="9">
    <source>
        <dbReference type="SAM" id="SignalP"/>
    </source>
</evidence>
<evidence type="ECO:0000313" key="12">
    <source>
        <dbReference type="Proteomes" id="UP000033647"/>
    </source>
</evidence>
<dbReference type="AlphaFoldDB" id="A0A0F4GKH3"/>
<keyword evidence="2" id="KW-1003">Cell membrane</keyword>
<evidence type="ECO:0000256" key="1">
    <source>
        <dbReference type="ARBA" id="ARBA00004609"/>
    </source>
</evidence>
<dbReference type="Pfam" id="PF20238">
    <property type="entry name" value="BIM1-like_dom"/>
    <property type="match status" value="1"/>
</dbReference>
<feature type="compositionally biased region" description="Low complexity" evidence="8">
    <location>
        <begin position="173"/>
        <end position="191"/>
    </location>
</feature>
<organism evidence="11 12">
    <name type="scientific">Zymoseptoria brevis</name>
    <dbReference type="NCBI Taxonomy" id="1047168"/>
    <lineage>
        <taxon>Eukaryota</taxon>
        <taxon>Fungi</taxon>
        <taxon>Dikarya</taxon>
        <taxon>Ascomycota</taxon>
        <taxon>Pezizomycotina</taxon>
        <taxon>Dothideomycetes</taxon>
        <taxon>Dothideomycetidae</taxon>
        <taxon>Mycosphaerellales</taxon>
        <taxon>Mycosphaerellaceae</taxon>
        <taxon>Zymoseptoria</taxon>
    </lineage>
</organism>
<evidence type="ECO:0000259" key="10">
    <source>
        <dbReference type="Pfam" id="PF20238"/>
    </source>
</evidence>
<accession>A0A0F4GKH3</accession>